<feature type="coiled-coil region" evidence="2">
    <location>
        <begin position="21"/>
        <end position="48"/>
    </location>
</feature>
<feature type="compositionally biased region" description="Basic and acidic residues" evidence="3">
    <location>
        <begin position="197"/>
        <end position="218"/>
    </location>
</feature>
<name>A0AAN6LNN7_9PLEO</name>
<dbReference type="SUPFAM" id="SSF48403">
    <property type="entry name" value="Ankyrin repeat"/>
    <property type="match status" value="1"/>
</dbReference>
<evidence type="ECO:0008006" key="6">
    <source>
        <dbReference type="Google" id="ProtNLM"/>
    </source>
</evidence>
<gene>
    <name evidence="4" type="ORF">GRF29_185g21388</name>
</gene>
<protein>
    <recommendedName>
        <fullName evidence="6">Ankyrin repeat protein</fullName>
    </recommendedName>
</protein>
<keyword evidence="2" id="KW-0175">Coiled coil</keyword>
<keyword evidence="5" id="KW-1185">Reference proteome</keyword>
<evidence type="ECO:0000313" key="5">
    <source>
        <dbReference type="Proteomes" id="UP001280581"/>
    </source>
</evidence>
<accession>A0AAN6LNN7</accession>
<dbReference type="Proteomes" id="UP001280581">
    <property type="component" value="Unassembled WGS sequence"/>
</dbReference>
<feature type="region of interest" description="Disordered" evidence="3">
    <location>
        <begin position="195"/>
        <end position="227"/>
    </location>
</feature>
<dbReference type="InterPro" id="IPR002110">
    <property type="entry name" value="Ankyrin_rpt"/>
</dbReference>
<evidence type="ECO:0000256" key="1">
    <source>
        <dbReference type="PROSITE-ProRule" id="PRU00023"/>
    </source>
</evidence>
<evidence type="ECO:0000313" key="4">
    <source>
        <dbReference type="EMBL" id="KAK3201192.1"/>
    </source>
</evidence>
<evidence type="ECO:0000256" key="3">
    <source>
        <dbReference type="SAM" id="MobiDB-lite"/>
    </source>
</evidence>
<dbReference type="Gene3D" id="1.25.40.20">
    <property type="entry name" value="Ankyrin repeat-containing domain"/>
    <property type="match status" value="1"/>
</dbReference>
<sequence>MPRCNPTPEQEIKSAILADSLSQLSAALEHAEERIRDNEALREAFESALKLAVQQGRTALAQHLLEEGAEITALSVLDVGCYKPSIALWSFLKSYGYDFNQVGPKDSYFRGRSVIHTVTHDERLVRWLIEECGVCVDLGEEDYWFRPHPPLVLQTCASIGSVACFKLIKERGAKMGRRALHEAVYSAAGAGYVPKDASPDQKKTSEEKTKEGKDERAECAAADLPQSERKKNREEMLTYLVDELHLDVNALDTEDLMSDGCRKPSSWGRPLDYALKVADEDPVGGAVVRWLLNKGADTNIIFRKTSPWLLKHNER</sequence>
<comment type="caution">
    <text evidence="4">The sequence shown here is derived from an EMBL/GenBank/DDBJ whole genome shotgun (WGS) entry which is preliminary data.</text>
</comment>
<dbReference type="EMBL" id="WVTA01000016">
    <property type="protein sequence ID" value="KAK3201192.1"/>
    <property type="molecule type" value="Genomic_DNA"/>
</dbReference>
<dbReference type="AlphaFoldDB" id="A0AAN6LNN7"/>
<organism evidence="4 5">
    <name type="scientific">Pseudopithomyces chartarum</name>
    <dbReference type="NCBI Taxonomy" id="1892770"/>
    <lineage>
        <taxon>Eukaryota</taxon>
        <taxon>Fungi</taxon>
        <taxon>Dikarya</taxon>
        <taxon>Ascomycota</taxon>
        <taxon>Pezizomycotina</taxon>
        <taxon>Dothideomycetes</taxon>
        <taxon>Pleosporomycetidae</taxon>
        <taxon>Pleosporales</taxon>
        <taxon>Massarineae</taxon>
        <taxon>Didymosphaeriaceae</taxon>
        <taxon>Pseudopithomyces</taxon>
    </lineage>
</organism>
<reference evidence="4 5" key="1">
    <citation type="submission" date="2021-02" db="EMBL/GenBank/DDBJ databases">
        <title>Genome assembly of Pseudopithomyces chartarum.</title>
        <authorList>
            <person name="Jauregui R."/>
            <person name="Singh J."/>
            <person name="Voisey C."/>
        </authorList>
    </citation>
    <scope>NUCLEOTIDE SEQUENCE [LARGE SCALE GENOMIC DNA]</scope>
    <source>
        <strain evidence="4 5">AGR01</strain>
    </source>
</reference>
<evidence type="ECO:0000256" key="2">
    <source>
        <dbReference type="SAM" id="Coils"/>
    </source>
</evidence>
<feature type="repeat" description="ANK" evidence="1">
    <location>
        <begin position="44"/>
        <end position="76"/>
    </location>
</feature>
<dbReference type="InterPro" id="IPR036770">
    <property type="entry name" value="Ankyrin_rpt-contain_sf"/>
</dbReference>
<dbReference type="PROSITE" id="PS50088">
    <property type="entry name" value="ANK_REPEAT"/>
    <property type="match status" value="1"/>
</dbReference>
<keyword evidence="1" id="KW-0040">ANK repeat</keyword>
<proteinExistence type="predicted"/>